<accession>A0A7C3ESS2</accession>
<evidence type="ECO:0000313" key="1">
    <source>
        <dbReference type="EMBL" id="HFK20460.1"/>
    </source>
</evidence>
<comment type="caution">
    <text evidence="1">The sequence shown here is derived from an EMBL/GenBank/DDBJ whole genome shotgun (WGS) entry which is preliminary data.</text>
</comment>
<reference evidence="1" key="1">
    <citation type="journal article" date="2020" name="mSystems">
        <title>Genome- and Community-Level Interaction Insights into Carbon Utilization and Element Cycling Functions of Hydrothermarchaeota in Hydrothermal Sediment.</title>
        <authorList>
            <person name="Zhou Z."/>
            <person name="Liu Y."/>
            <person name="Xu W."/>
            <person name="Pan J."/>
            <person name="Luo Z.H."/>
            <person name="Li M."/>
        </authorList>
    </citation>
    <scope>NUCLEOTIDE SEQUENCE [LARGE SCALE GENOMIC DNA]</scope>
    <source>
        <strain evidence="1">SpSt-468</strain>
    </source>
</reference>
<proteinExistence type="predicted"/>
<organism evidence="1">
    <name type="scientific">Candidatus Methanomethylicus mesodigestus</name>
    <dbReference type="NCBI Taxonomy" id="1867258"/>
    <lineage>
        <taxon>Archaea</taxon>
        <taxon>Thermoproteota</taxon>
        <taxon>Methanosuratincolia</taxon>
        <taxon>Candidatus Methanomethylicales</taxon>
        <taxon>Candidatus Methanomethylicaceae</taxon>
        <taxon>Candidatus Methanomethylicus</taxon>
    </lineage>
</organism>
<dbReference type="EMBL" id="DSTX01000005">
    <property type="protein sequence ID" value="HFK20460.1"/>
    <property type="molecule type" value="Genomic_DNA"/>
</dbReference>
<name>A0A7C3ESS2_9CREN</name>
<sequence>MFCTISKCDCCREPKAGVDCLAVMEYVCVRCGTVSRLCPDCRKRGCKICGGRMKDVWIIGSYDPLPPYGLMLEGVP</sequence>
<dbReference type="AlphaFoldDB" id="A0A7C3ESS2"/>
<gene>
    <name evidence="1" type="ORF">ENS19_04175</name>
</gene>
<protein>
    <submittedName>
        <fullName evidence="1">Uncharacterized protein</fullName>
    </submittedName>
</protein>